<evidence type="ECO:0000256" key="2">
    <source>
        <dbReference type="ARBA" id="ARBA00022723"/>
    </source>
</evidence>
<dbReference type="InterPro" id="IPR043145">
    <property type="entry name" value="Znf_ZZ_sf"/>
</dbReference>
<sequence length="515" mass="58833">MNSNDSDPNVSPKNSSPPEEGEEEEDLFYFESDHLAIKGNKDYSEILKTLFVLEAQRERAIKDYEKVVEIQKQALSDPLPFIEKIKNKEDVGIPPFQRIVEVPVIDWSKFDVQIPEAALKCLNSKDNSKGNLKSEDNIYKSRKSSDTHKKPWTTEEQKRLEELLEIYPPESVELRRFKKIAAALGNRTVKQVTSRVQKYFLKLYKAGLPIPGRIPKSAEKYKKSKLHLHQRNNHYLWKPSTFFPHLDIPVKMNDFEEVPGPSISHKAVLESSNSSNYLLPKPDEFGSSEYSIQHSNDTTEYKLKLLKRVKGIKEKELNLCVSFSHFGYKCDFCNEEPIKGTRWHCITCVHESVDFCTDCVVAQMYSDQPHSFTHRLEPDFGELSHENMSFNNSNTNALCNNNNDYRTSDSDKSESSSDSDSDSASVHEGEVTINGKEGLSDNQNSHENYFNKALANSKMSAKNNFGEKSKIMSFSTGFTNNSMESNDTSDSQSFTDTQSVSYEYLRSNLEFDSNN</sequence>
<dbReference type="FunCoup" id="A0A1W4XGA2">
    <property type="interactions" value="23"/>
</dbReference>
<dbReference type="PROSITE" id="PS50090">
    <property type="entry name" value="MYB_LIKE"/>
    <property type="match status" value="1"/>
</dbReference>
<dbReference type="InterPro" id="IPR009057">
    <property type="entry name" value="Homeodomain-like_sf"/>
</dbReference>
<feature type="compositionally biased region" description="Basic and acidic residues" evidence="6">
    <location>
        <begin position="406"/>
        <end position="415"/>
    </location>
</feature>
<dbReference type="GO" id="GO:0070461">
    <property type="term" value="C:SAGA-type complex"/>
    <property type="evidence" value="ECO:0007669"/>
    <property type="project" value="UniProtKB-ARBA"/>
</dbReference>
<dbReference type="CDD" id="cd00167">
    <property type="entry name" value="SANT"/>
    <property type="match status" value="1"/>
</dbReference>
<evidence type="ECO:0000313" key="11">
    <source>
        <dbReference type="RefSeq" id="XP_018331807.1"/>
    </source>
</evidence>
<dbReference type="InterPro" id="IPR000433">
    <property type="entry name" value="Znf_ZZ"/>
</dbReference>
<dbReference type="RefSeq" id="XP_018331807.1">
    <property type="nucleotide sequence ID" value="XM_018476305.2"/>
</dbReference>
<dbReference type="InParanoid" id="A0A1W4XGA2"/>
<evidence type="ECO:0000259" key="8">
    <source>
        <dbReference type="PROSITE" id="PS50135"/>
    </source>
</evidence>
<feature type="compositionally biased region" description="Polar residues" evidence="6">
    <location>
        <begin position="1"/>
        <end position="17"/>
    </location>
</feature>
<dbReference type="GeneID" id="108741482"/>
<evidence type="ECO:0000259" key="7">
    <source>
        <dbReference type="PROSITE" id="PS50090"/>
    </source>
</evidence>
<evidence type="ECO:0000256" key="1">
    <source>
        <dbReference type="ARBA" id="ARBA00004123"/>
    </source>
</evidence>
<evidence type="ECO:0000256" key="3">
    <source>
        <dbReference type="ARBA" id="ARBA00022771"/>
    </source>
</evidence>
<dbReference type="OrthoDB" id="20473at2759"/>
<dbReference type="SUPFAM" id="SSF57850">
    <property type="entry name" value="RING/U-box"/>
    <property type="match status" value="1"/>
</dbReference>
<evidence type="ECO:0000256" key="6">
    <source>
        <dbReference type="SAM" id="MobiDB-lite"/>
    </source>
</evidence>
<name>A0A1W4XGA2_AGRPL</name>
<keyword evidence="10" id="KW-1185">Reference proteome</keyword>
<feature type="region of interest" description="Disordered" evidence="6">
    <location>
        <begin position="132"/>
        <end position="154"/>
    </location>
</feature>
<dbReference type="Gene3D" id="1.10.10.60">
    <property type="entry name" value="Homeodomain-like"/>
    <property type="match status" value="1"/>
</dbReference>
<evidence type="ECO:0000259" key="9">
    <source>
        <dbReference type="PROSITE" id="PS51294"/>
    </source>
</evidence>
<organism evidence="10 11">
    <name type="scientific">Agrilus planipennis</name>
    <name type="common">Emerald ash borer</name>
    <name type="synonym">Agrilus marcopoli</name>
    <dbReference type="NCBI Taxonomy" id="224129"/>
    <lineage>
        <taxon>Eukaryota</taxon>
        <taxon>Metazoa</taxon>
        <taxon>Ecdysozoa</taxon>
        <taxon>Arthropoda</taxon>
        <taxon>Hexapoda</taxon>
        <taxon>Insecta</taxon>
        <taxon>Pterygota</taxon>
        <taxon>Neoptera</taxon>
        <taxon>Endopterygota</taxon>
        <taxon>Coleoptera</taxon>
        <taxon>Polyphaga</taxon>
        <taxon>Elateriformia</taxon>
        <taxon>Buprestoidea</taxon>
        <taxon>Buprestidae</taxon>
        <taxon>Agrilinae</taxon>
        <taxon>Agrilus</taxon>
    </lineage>
</organism>
<dbReference type="PANTHER" id="PTHR22705">
    <property type="entry name" value="ZINC FINGER, ZZ DOMAIN CONTAINING 3"/>
    <property type="match status" value="1"/>
</dbReference>
<dbReference type="PANTHER" id="PTHR22705:SF0">
    <property type="entry name" value="ZZ-TYPE ZINC FINGER-CONTAINING PROTEIN 3"/>
    <property type="match status" value="1"/>
</dbReference>
<dbReference type="KEGG" id="apln:108741482"/>
<keyword evidence="2" id="KW-0479">Metal-binding</keyword>
<feature type="domain" description="ZZ-type" evidence="8">
    <location>
        <begin position="325"/>
        <end position="384"/>
    </location>
</feature>
<evidence type="ECO:0000256" key="4">
    <source>
        <dbReference type="ARBA" id="ARBA00022833"/>
    </source>
</evidence>
<dbReference type="InterPro" id="IPR037830">
    <property type="entry name" value="ZZZ3"/>
</dbReference>
<reference evidence="11" key="1">
    <citation type="submission" date="2025-08" db="UniProtKB">
        <authorList>
            <consortium name="RefSeq"/>
        </authorList>
    </citation>
    <scope>IDENTIFICATION</scope>
    <source>
        <tissue evidence="11">Entire body</tissue>
    </source>
</reference>
<protein>
    <submittedName>
        <fullName evidence="11">ZZ-type zinc finger-containing protein 3</fullName>
    </submittedName>
</protein>
<dbReference type="AlphaFoldDB" id="A0A1W4XGA2"/>
<comment type="subcellular location">
    <subcellularLocation>
        <location evidence="1">Nucleus</location>
    </subcellularLocation>
</comment>
<dbReference type="Pfam" id="PF00569">
    <property type="entry name" value="ZZ"/>
    <property type="match status" value="1"/>
</dbReference>
<feature type="domain" description="Myb-like" evidence="7">
    <location>
        <begin position="144"/>
        <end position="200"/>
    </location>
</feature>
<dbReference type="SUPFAM" id="SSF46689">
    <property type="entry name" value="Homeodomain-like"/>
    <property type="match status" value="1"/>
</dbReference>
<dbReference type="GO" id="GO:0008270">
    <property type="term" value="F:zinc ion binding"/>
    <property type="evidence" value="ECO:0007669"/>
    <property type="project" value="UniProtKB-KW"/>
</dbReference>
<dbReference type="Gene3D" id="3.30.60.90">
    <property type="match status" value="1"/>
</dbReference>
<feature type="domain" description="HTH myb-type" evidence="9">
    <location>
        <begin position="144"/>
        <end position="204"/>
    </location>
</feature>
<keyword evidence="3 5" id="KW-0863">Zinc-finger</keyword>
<dbReference type="PROSITE" id="PS01357">
    <property type="entry name" value="ZF_ZZ_1"/>
    <property type="match status" value="1"/>
</dbReference>
<dbReference type="Pfam" id="PF00249">
    <property type="entry name" value="Myb_DNA-binding"/>
    <property type="match status" value="1"/>
</dbReference>
<feature type="region of interest" description="Disordered" evidence="6">
    <location>
        <begin position="1"/>
        <end position="26"/>
    </location>
</feature>
<evidence type="ECO:0000313" key="10">
    <source>
        <dbReference type="Proteomes" id="UP000192223"/>
    </source>
</evidence>
<dbReference type="InterPro" id="IPR001005">
    <property type="entry name" value="SANT/Myb"/>
</dbReference>
<dbReference type="InterPro" id="IPR017930">
    <property type="entry name" value="Myb_dom"/>
</dbReference>
<dbReference type="STRING" id="224129.A0A1W4XGA2"/>
<dbReference type="PROSITE" id="PS51294">
    <property type="entry name" value="HTH_MYB"/>
    <property type="match status" value="1"/>
</dbReference>
<dbReference type="SMART" id="SM00717">
    <property type="entry name" value="SANT"/>
    <property type="match status" value="1"/>
</dbReference>
<feature type="region of interest" description="Disordered" evidence="6">
    <location>
        <begin position="401"/>
        <end position="445"/>
    </location>
</feature>
<dbReference type="Proteomes" id="UP000192223">
    <property type="component" value="Unplaced"/>
</dbReference>
<dbReference type="GO" id="GO:0005634">
    <property type="term" value="C:nucleus"/>
    <property type="evidence" value="ECO:0007669"/>
    <property type="project" value="UniProtKB-SubCell"/>
</dbReference>
<proteinExistence type="predicted"/>
<gene>
    <name evidence="11" type="primary">LOC108741482</name>
</gene>
<keyword evidence="4" id="KW-0862">Zinc</keyword>
<dbReference type="PROSITE" id="PS50135">
    <property type="entry name" value="ZF_ZZ_2"/>
    <property type="match status" value="1"/>
</dbReference>
<evidence type="ECO:0000256" key="5">
    <source>
        <dbReference type="PROSITE-ProRule" id="PRU00228"/>
    </source>
</evidence>
<accession>A0A1W4XGA2</accession>